<dbReference type="KEGG" id="cid:P73_2809"/>
<dbReference type="GO" id="GO:0005737">
    <property type="term" value="C:cytoplasm"/>
    <property type="evidence" value="ECO:0007669"/>
    <property type="project" value="TreeGrafter"/>
</dbReference>
<protein>
    <recommendedName>
        <fullName evidence="2">FAD dependent oxidoreductase domain-containing protein</fullName>
    </recommendedName>
</protein>
<dbReference type="InterPro" id="IPR006076">
    <property type="entry name" value="FAD-dep_OxRdtase"/>
</dbReference>
<organism evidence="3 4">
    <name type="scientific">Celeribacter indicus</name>
    <dbReference type="NCBI Taxonomy" id="1208324"/>
    <lineage>
        <taxon>Bacteria</taxon>
        <taxon>Pseudomonadati</taxon>
        <taxon>Pseudomonadota</taxon>
        <taxon>Alphaproteobacteria</taxon>
        <taxon>Rhodobacterales</taxon>
        <taxon>Roseobacteraceae</taxon>
        <taxon>Celeribacter</taxon>
    </lineage>
</organism>
<evidence type="ECO:0000256" key="1">
    <source>
        <dbReference type="ARBA" id="ARBA00023002"/>
    </source>
</evidence>
<gene>
    <name evidence="3" type="ORF">P73_2809</name>
</gene>
<dbReference type="Pfam" id="PF01266">
    <property type="entry name" value="DAO"/>
    <property type="match status" value="1"/>
</dbReference>
<dbReference type="GO" id="GO:0016491">
    <property type="term" value="F:oxidoreductase activity"/>
    <property type="evidence" value="ECO:0007669"/>
    <property type="project" value="UniProtKB-KW"/>
</dbReference>
<dbReference type="PANTHER" id="PTHR13847">
    <property type="entry name" value="SARCOSINE DEHYDROGENASE-RELATED"/>
    <property type="match status" value="1"/>
</dbReference>
<dbReference type="HOGENOM" id="CLU_007884_3_2_5"/>
<name>A0A0B5DWV9_9RHOB</name>
<evidence type="ECO:0000313" key="3">
    <source>
        <dbReference type="EMBL" id="AJE47524.1"/>
    </source>
</evidence>
<dbReference type="AlphaFoldDB" id="A0A0B5DWV9"/>
<dbReference type="OrthoDB" id="311718at2"/>
<dbReference type="Proteomes" id="UP000031521">
    <property type="component" value="Chromosome"/>
</dbReference>
<evidence type="ECO:0000313" key="4">
    <source>
        <dbReference type="Proteomes" id="UP000031521"/>
    </source>
</evidence>
<accession>A0A0B5DWV9</accession>
<proteinExistence type="predicted"/>
<dbReference type="RefSeq" id="WP_052453283.1">
    <property type="nucleotide sequence ID" value="NZ_CP004393.1"/>
</dbReference>
<keyword evidence="4" id="KW-1185">Reference proteome</keyword>
<dbReference type="EMBL" id="CP004393">
    <property type="protein sequence ID" value="AJE47524.1"/>
    <property type="molecule type" value="Genomic_DNA"/>
</dbReference>
<dbReference type="Gene3D" id="3.30.9.10">
    <property type="entry name" value="D-Amino Acid Oxidase, subunit A, domain 2"/>
    <property type="match status" value="1"/>
</dbReference>
<dbReference type="Gene3D" id="3.50.50.60">
    <property type="entry name" value="FAD/NAD(P)-binding domain"/>
    <property type="match status" value="1"/>
</dbReference>
<evidence type="ECO:0000259" key="2">
    <source>
        <dbReference type="Pfam" id="PF01266"/>
    </source>
</evidence>
<dbReference type="STRING" id="1208324.P73_2809"/>
<reference evidence="3 4" key="1">
    <citation type="journal article" date="2014" name="Int. J. Syst. Evol. Microbiol.">
        <title>Celeribacter indicus sp. nov., a polycyclic aromatic hydrocarbon-degrading bacterium from deep-sea sediment and reclassification of Huaishuia halophila as Celeribacter halophilus comb. nov.</title>
        <authorList>
            <person name="Lai Q."/>
            <person name="Cao J."/>
            <person name="Yuan J."/>
            <person name="Li F."/>
            <person name="Shao Z."/>
        </authorList>
    </citation>
    <scope>NUCLEOTIDE SEQUENCE [LARGE SCALE GENOMIC DNA]</scope>
    <source>
        <strain evidence="3">P73</strain>
    </source>
</reference>
<sequence>MTAVVDRPASGPVLHAPSGTSWWFDEALAAEDRSFGAGGYAPAAFDPAAFDGETVADVVVVGGGFTGLWTALLLKRRNPRLSIVLIEAGKCGGGASGKNGGKAHGYWAQLPALSDTIGSENALAMARAGDRAQDALRAFSKEARLDVQWREAGNIRVSVSPEQDKKLHAYLRHAAKCGAGDSVRPLARDELRAYLASSAFRGGVMFGEGATVQPARLARALRIAAIDAGIRVFEDSPMVSYHADTPCRVTLRQGSIRARQIVLATNAALAREPLIRPWLSVFSSYAAITEPTERLEKLNWTSHVGFADARMFLHYFRRTDEGRLLMGAGAGPVAFANHWESAPMTRDRVAAGRAVRAISALIPELEGIAVEKSWGGPIDMSSDRLPRVGSLVPGKVHYACGFCGHGVNPTYIAGACLAELVDGRAEDWRRLPIFERKMPELPPEPFRTFGARLIRRAILSCEDAEAAGQSPKPLPRIVAALPGVLGMRIGVR</sequence>
<dbReference type="SUPFAM" id="SSF51905">
    <property type="entry name" value="FAD/NAD(P)-binding domain"/>
    <property type="match status" value="1"/>
</dbReference>
<keyword evidence="1" id="KW-0560">Oxidoreductase</keyword>
<dbReference type="PANTHER" id="PTHR13847:SF281">
    <property type="entry name" value="FAD DEPENDENT OXIDOREDUCTASE DOMAIN-CONTAINING PROTEIN"/>
    <property type="match status" value="1"/>
</dbReference>
<feature type="domain" description="FAD dependent oxidoreductase" evidence="2">
    <location>
        <begin position="57"/>
        <end position="420"/>
    </location>
</feature>
<dbReference type="InterPro" id="IPR036188">
    <property type="entry name" value="FAD/NAD-bd_sf"/>
</dbReference>